<name>A0A1H1UC67_9BRAD</name>
<feature type="transmembrane region" description="Helical" evidence="7">
    <location>
        <begin position="420"/>
        <end position="441"/>
    </location>
</feature>
<evidence type="ECO:0000313" key="10">
    <source>
        <dbReference type="Proteomes" id="UP000243904"/>
    </source>
</evidence>
<dbReference type="InterPro" id="IPR036259">
    <property type="entry name" value="MFS_trans_sf"/>
</dbReference>
<feature type="transmembrane region" description="Helical" evidence="7">
    <location>
        <begin position="184"/>
        <end position="207"/>
    </location>
</feature>
<keyword evidence="10" id="KW-1185">Reference proteome</keyword>
<evidence type="ECO:0000313" key="9">
    <source>
        <dbReference type="EMBL" id="SDS70112.1"/>
    </source>
</evidence>
<dbReference type="Gene3D" id="1.20.1720.10">
    <property type="entry name" value="Multidrug resistance protein D"/>
    <property type="match status" value="1"/>
</dbReference>
<evidence type="ECO:0000256" key="4">
    <source>
        <dbReference type="ARBA" id="ARBA00022692"/>
    </source>
</evidence>
<dbReference type="RefSeq" id="WP_146687744.1">
    <property type="nucleotide sequence ID" value="NZ_LT629750.1"/>
</dbReference>
<evidence type="ECO:0000259" key="8">
    <source>
        <dbReference type="PROSITE" id="PS50850"/>
    </source>
</evidence>
<feature type="transmembrane region" description="Helical" evidence="7">
    <location>
        <begin position="157"/>
        <end position="178"/>
    </location>
</feature>
<feature type="transmembrane region" description="Helical" evidence="7">
    <location>
        <begin position="326"/>
        <end position="344"/>
    </location>
</feature>
<dbReference type="GO" id="GO:0005886">
    <property type="term" value="C:plasma membrane"/>
    <property type="evidence" value="ECO:0007669"/>
    <property type="project" value="UniProtKB-SubCell"/>
</dbReference>
<dbReference type="CDD" id="cd17321">
    <property type="entry name" value="MFS_MMR_MDR_like"/>
    <property type="match status" value="1"/>
</dbReference>
<dbReference type="EMBL" id="LT629750">
    <property type="protein sequence ID" value="SDS70112.1"/>
    <property type="molecule type" value="Genomic_DNA"/>
</dbReference>
<dbReference type="Proteomes" id="UP000243904">
    <property type="component" value="Chromosome I"/>
</dbReference>
<evidence type="ECO:0000256" key="1">
    <source>
        <dbReference type="ARBA" id="ARBA00004651"/>
    </source>
</evidence>
<dbReference type="InterPro" id="IPR020846">
    <property type="entry name" value="MFS_dom"/>
</dbReference>
<feature type="transmembrane region" description="Helical" evidence="7">
    <location>
        <begin position="98"/>
        <end position="117"/>
    </location>
</feature>
<sequence>MLGVSRSPCDAGVIRATPVFPVALSQRRKRLTLAATILGSSMAFIDGSVVNIALPAIQQALRADAISTQWIVNGYLLLLGALVLVGGSAADLYGRRRIFLVGVALFTMASIACGLSPDIDVLVASRAVQGLGAALLTPASLAMLGATFDEHERSHAIGVWAGVGALTAAAGPVLGGWLVDHVSWRAIFLINVPLAIAAAGLAILFACESHDPQAKRLDWKGAAAVAIGLAAITWGLGAIPASGFRDVFVLGALGLGAAFLLAFLAIEAYSPEHAMMPLSLYRSRDFSGTNALTLLVYFALGGVLYFLPFGLIRLGGYSATQAGATFLPYALIMGFGSSSSGALSDRFGPRMSLTAGPIITAAGLLWLSFADWGGPYWSSVFPPICTLAVGMMMTVSPLTSTVMASVGEAHAGIASGVNNAVARVAGLLAVAALGAVLFASFSHHLADMAPAHANEVLNAVLAGQAGVTGAATSAFERALRTVMLVAASCAALGGIIGWLTIRQTGAAMKS</sequence>
<feature type="transmembrane region" description="Helical" evidence="7">
    <location>
        <begin position="66"/>
        <end position="86"/>
    </location>
</feature>
<feature type="domain" description="Major facilitator superfamily (MFS) profile" evidence="8">
    <location>
        <begin position="32"/>
        <end position="505"/>
    </location>
</feature>
<dbReference type="Gene3D" id="1.20.1250.20">
    <property type="entry name" value="MFS general substrate transporter like domains"/>
    <property type="match status" value="1"/>
</dbReference>
<dbReference type="PANTHER" id="PTHR42718:SF42">
    <property type="entry name" value="EXPORT PROTEIN"/>
    <property type="match status" value="1"/>
</dbReference>
<dbReference type="AlphaFoldDB" id="A0A1H1UC67"/>
<proteinExistence type="predicted"/>
<feature type="transmembrane region" description="Helical" evidence="7">
    <location>
        <begin position="123"/>
        <end position="145"/>
    </location>
</feature>
<gene>
    <name evidence="9" type="ORF">SAMN05444158_2901</name>
</gene>
<comment type="subcellular location">
    <subcellularLocation>
        <location evidence="1">Cell membrane</location>
        <topology evidence="1">Multi-pass membrane protein</topology>
    </subcellularLocation>
</comment>
<evidence type="ECO:0000256" key="5">
    <source>
        <dbReference type="ARBA" id="ARBA00022989"/>
    </source>
</evidence>
<dbReference type="Pfam" id="PF07690">
    <property type="entry name" value="MFS_1"/>
    <property type="match status" value="1"/>
</dbReference>
<feature type="transmembrane region" description="Helical" evidence="7">
    <location>
        <begin position="219"/>
        <end position="241"/>
    </location>
</feature>
<evidence type="ECO:0000256" key="6">
    <source>
        <dbReference type="ARBA" id="ARBA00023136"/>
    </source>
</evidence>
<evidence type="ECO:0000256" key="7">
    <source>
        <dbReference type="SAM" id="Phobius"/>
    </source>
</evidence>
<feature type="transmembrane region" description="Helical" evidence="7">
    <location>
        <begin position="291"/>
        <end position="314"/>
    </location>
</feature>
<feature type="transmembrane region" description="Helical" evidence="7">
    <location>
        <begin position="351"/>
        <end position="370"/>
    </location>
</feature>
<evidence type="ECO:0000256" key="3">
    <source>
        <dbReference type="ARBA" id="ARBA00022475"/>
    </source>
</evidence>
<feature type="transmembrane region" description="Helical" evidence="7">
    <location>
        <begin position="376"/>
        <end position="399"/>
    </location>
</feature>
<keyword evidence="5 7" id="KW-1133">Transmembrane helix</keyword>
<dbReference type="NCBIfam" id="TIGR00711">
    <property type="entry name" value="efflux_EmrB"/>
    <property type="match status" value="1"/>
</dbReference>
<dbReference type="GO" id="GO:0022857">
    <property type="term" value="F:transmembrane transporter activity"/>
    <property type="evidence" value="ECO:0007669"/>
    <property type="project" value="InterPro"/>
</dbReference>
<feature type="transmembrane region" description="Helical" evidence="7">
    <location>
        <begin position="482"/>
        <end position="501"/>
    </location>
</feature>
<keyword evidence="2" id="KW-0813">Transport</keyword>
<protein>
    <submittedName>
        <fullName evidence="9">Drug resistance transporter, EmrB/QacA subfamily</fullName>
    </submittedName>
</protein>
<reference evidence="10" key="1">
    <citation type="submission" date="2016-10" db="EMBL/GenBank/DDBJ databases">
        <authorList>
            <person name="Varghese N."/>
            <person name="Submissions S."/>
        </authorList>
    </citation>
    <scope>NUCLEOTIDE SEQUENCE [LARGE SCALE GENOMIC DNA]</scope>
    <source>
        <strain evidence="10">GAS369</strain>
    </source>
</reference>
<keyword evidence="4 7" id="KW-0812">Transmembrane</keyword>
<dbReference type="InterPro" id="IPR004638">
    <property type="entry name" value="EmrB-like"/>
</dbReference>
<keyword evidence="6 7" id="KW-0472">Membrane</keyword>
<feature type="transmembrane region" description="Helical" evidence="7">
    <location>
        <begin position="31"/>
        <end position="54"/>
    </location>
</feature>
<dbReference type="InterPro" id="IPR011701">
    <property type="entry name" value="MFS"/>
</dbReference>
<dbReference type="SUPFAM" id="SSF103473">
    <property type="entry name" value="MFS general substrate transporter"/>
    <property type="match status" value="1"/>
</dbReference>
<evidence type="ECO:0000256" key="2">
    <source>
        <dbReference type="ARBA" id="ARBA00022448"/>
    </source>
</evidence>
<organism evidence="9 10">
    <name type="scientific">Bradyrhizobium canariense</name>
    <dbReference type="NCBI Taxonomy" id="255045"/>
    <lineage>
        <taxon>Bacteria</taxon>
        <taxon>Pseudomonadati</taxon>
        <taxon>Pseudomonadota</taxon>
        <taxon>Alphaproteobacteria</taxon>
        <taxon>Hyphomicrobiales</taxon>
        <taxon>Nitrobacteraceae</taxon>
        <taxon>Bradyrhizobium</taxon>
    </lineage>
</organism>
<feature type="transmembrane region" description="Helical" evidence="7">
    <location>
        <begin position="247"/>
        <end position="270"/>
    </location>
</feature>
<dbReference type="PROSITE" id="PS50850">
    <property type="entry name" value="MFS"/>
    <property type="match status" value="1"/>
</dbReference>
<accession>A0A1H1UC67</accession>
<keyword evidence="3" id="KW-1003">Cell membrane</keyword>
<dbReference type="PANTHER" id="PTHR42718">
    <property type="entry name" value="MAJOR FACILITATOR SUPERFAMILY MULTIDRUG TRANSPORTER MFSC"/>
    <property type="match status" value="1"/>
</dbReference>